<name>A0ABD1N4K8_9FABA</name>
<dbReference type="Proteomes" id="UP001603857">
    <property type="component" value="Unassembled WGS sequence"/>
</dbReference>
<protein>
    <submittedName>
        <fullName evidence="1">Uncharacterized protein</fullName>
    </submittedName>
</protein>
<evidence type="ECO:0000313" key="2">
    <source>
        <dbReference type="Proteomes" id="UP001603857"/>
    </source>
</evidence>
<reference evidence="1 2" key="1">
    <citation type="submission" date="2024-08" db="EMBL/GenBank/DDBJ databases">
        <title>Insights into the chromosomal genome structure of Flemingia macrophylla.</title>
        <authorList>
            <person name="Ding Y."/>
            <person name="Zhao Y."/>
            <person name="Bi W."/>
            <person name="Wu M."/>
            <person name="Zhao G."/>
            <person name="Gong Y."/>
            <person name="Li W."/>
            <person name="Zhang P."/>
        </authorList>
    </citation>
    <scope>NUCLEOTIDE SEQUENCE [LARGE SCALE GENOMIC DNA]</scope>
    <source>
        <strain evidence="1">DYQJB</strain>
        <tissue evidence="1">Leaf</tissue>
    </source>
</reference>
<dbReference type="EMBL" id="JBGMDY010000002">
    <property type="protein sequence ID" value="KAL2343014.1"/>
    <property type="molecule type" value="Genomic_DNA"/>
</dbReference>
<sequence>MMMLRLASEIKLVGHVKETWAWIVYRRNQGDTRMSDIAMLVAEEYERRVKSKSKSKSKSGGGWAQSEMISSSVSVMVSSLKQNKHILHLPHFEPKTQLAIAASNSFFSA</sequence>
<evidence type="ECO:0000313" key="1">
    <source>
        <dbReference type="EMBL" id="KAL2343014.1"/>
    </source>
</evidence>
<organism evidence="1 2">
    <name type="scientific">Flemingia macrophylla</name>
    <dbReference type="NCBI Taxonomy" id="520843"/>
    <lineage>
        <taxon>Eukaryota</taxon>
        <taxon>Viridiplantae</taxon>
        <taxon>Streptophyta</taxon>
        <taxon>Embryophyta</taxon>
        <taxon>Tracheophyta</taxon>
        <taxon>Spermatophyta</taxon>
        <taxon>Magnoliopsida</taxon>
        <taxon>eudicotyledons</taxon>
        <taxon>Gunneridae</taxon>
        <taxon>Pentapetalae</taxon>
        <taxon>rosids</taxon>
        <taxon>fabids</taxon>
        <taxon>Fabales</taxon>
        <taxon>Fabaceae</taxon>
        <taxon>Papilionoideae</taxon>
        <taxon>50 kb inversion clade</taxon>
        <taxon>NPAAA clade</taxon>
        <taxon>indigoferoid/millettioid clade</taxon>
        <taxon>Phaseoleae</taxon>
        <taxon>Flemingia</taxon>
    </lineage>
</organism>
<keyword evidence="2" id="KW-1185">Reference proteome</keyword>
<accession>A0ABD1N4K8</accession>
<gene>
    <name evidence="1" type="ORF">Fmac_004299</name>
</gene>
<dbReference type="PANTHER" id="PTHR36067:SF1">
    <property type="entry name" value="EXPRESSED PROTEIN"/>
    <property type="match status" value="1"/>
</dbReference>
<proteinExistence type="predicted"/>
<dbReference type="PANTHER" id="PTHR36067">
    <property type="entry name" value="EXPRESSED PROTEIN"/>
    <property type="match status" value="1"/>
</dbReference>
<dbReference type="AlphaFoldDB" id="A0ABD1N4K8"/>
<comment type="caution">
    <text evidence="1">The sequence shown here is derived from an EMBL/GenBank/DDBJ whole genome shotgun (WGS) entry which is preliminary data.</text>
</comment>